<dbReference type="InterPro" id="IPR029063">
    <property type="entry name" value="SAM-dependent_MTases_sf"/>
</dbReference>
<dbReference type="InterPro" id="IPR019410">
    <property type="entry name" value="Methyltransf_16"/>
</dbReference>
<dbReference type="PANTHER" id="PTHR14614">
    <property type="entry name" value="HEPATOCELLULAR CARCINOMA-ASSOCIATED ANTIGEN"/>
    <property type="match status" value="1"/>
</dbReference>
<reference evidence="2" key="1">
    <citation type="journal article" date="2023" name="PhytoFront">
        <title>Draft Genome Resources of Seven Strains of Tilletia horrida, Causal Agent of Kernel Smut of Rice.</title>
        <authorList>
            <person name="Khanal S."/>
            <person name="Antony Babu S."/>
            <person name="Zhou X.G."/>
        </authorList>
    </citation>
    <scope>NUCLEOTIDE SEQUENCE</scope>
    <source>
        <strain evidence="2">TX3</strain>
    </source>
</reference>
<dbReference type="PANTHER" id="PTHR14614:SF109">
    <property type="entry name" value="RIBOSOMAL LYSINE N-METHYLTRANSFERASE 5"/>
    <property type="match status" value="1"/>
</dbReference>
<dbReference type="GO" id="GO:0008757">
    <property type="term" value="F:S-adenosylmethionine-dependent methyltransferase activity"/>
    <property type="evidence" value="ECO:0007669"/>
    <property type="project" value="UniProtKB-ARBA"/>
</dbReference>
<dbReference type="Proteomes" id="UP001176521">
    <property type="component" value="Unassembled WGS sequence"/>
</dbReference>
<dbReference type="AlphaFoldDB" id="A0AAN6JJG0"/>
<dbReference type="Gene3D" id="3.40.50.150">
    <property type="entry name" value="Vaccinia Virus protein VP39"/>
    <property type="match status" value="1"/>
</dbReference>
<accession>A0AAN6JJG0</accession>
<feature type="region of interest" description="Disordered" evidence="1">
    <location>
        <begin position="67"/>
        <end position="119"/>
    </location>
</feature>
<keyword evidence="2" id="KW-0808">Transferase</keyword>
<comment type="caution">
    <text evidence="2">The sequence shown here is derived from an EMBL/GenBank/DDBJ whole genome shotgun (WGS) entry which is preliminary data.</text>
</comment>
<dbReference type="EMBL" id="JAPDMQ010000315">
    <property type="protein sequence ID" value="KAK0527329.1"/>
    <property type="molecule type" value="Genomic_DNA"/>
</dbReference>
<feature type="compositionally biased region" description="Gly residues" evidence="1">
    <location>
        <begin position="69"/>
        <end position="79"/>
    </location>
</feature>
<keyword evidence="2" id="KW-0489">Methyltransferase</keyword>
<keyword evidence="2" id="KW-0689">Ribosomal protein</keyword>
<evidence type="ECO:0000313" key="3">
    <source>
        <dbReference type="Proteomes" id="UP001176521"/>
    </source>
</evidence>
<dbReference type="GO" id="GO:0005840">
    <property type="term" value="C:ribosome"/>
    <property type="evidence" value="ECO:0007669"/>
    <property type="project" value="UniProtKB-KW"/>
</dbReference>
<dbReference type="GO" id="GO:0032991">
    <property type="term" value="C:protein-containing complex"/>
    <property type="evidence" value="ECO:0007669"/>
    <property type="project" value="TreeGrafter"/>
</dbReference>
<feature type="compositionally biased region" description="Basic residues" evidence="1">
    <location>
        <begin position="80"/>
        <end position="97"/>
    </location>
</feature>
<proteinExistence type="predicted"/>
<evidence type="ECO:0000313" key="2">
    <source>
        <dbReference type="EMBL" id="KAK0527329.1"/>
    </source>
</evidence>
<name>A0AAN6JJG0_9BASI</name>
<keyword evidence="3" id="KW-1185">Reference proteome</keyword>
<keyword evidence="2" id="KW-0687">Ribonucleoprotein</keyword>
<dbReference type="Pfam" id="PF10294">
    <property type="entry name" value="Methyltransf_16"/>
    <property type="match status" value="1"/>
</dbReference>
<dbReference type="GO" id="GO:0032259">
    <property type="term" value="P:methylation"/>
    <property type="evidence" value="ECO:0007669"/>
    <property type="project" value="UniProtKB-KW"/>
</dbReference>
<dbReference type="GO" id="GO:0005829">
    <property type="term" value="C:cytosol"/>
    <property type="evidence" value="ECO:0007669"/>
    <property type="project" value="TreeGrafter"/>
</dbReference>
<gene>
    <name evidence="2" type="primary">RKM5</name>
    <name evidence="2" type="ORF">OC842_004903</name>
</gene>
<organism evidence="2 3">
    <name type="scientific">Tilletia horrida</name>
    <dbReference type="NCBI Taxonomy" id="155126"/>
    <lineage>
        <taxon>Eukaryota</taxon>
        <taxon>Fungi</taxon>
        <taxon>Dikarya</taxon>
        <taxon>Basidiomycota</taxon>
        <taxon>Ustilaginomycotina</taxon>
        <taxon>Exobasidiomycetes</taxon>
        <taxon>Tilletiales</taxon>
        <taxon>Tilletiaceae</taxon>
        <taxon>Tilletia</taxon>
    </lineage>
</organism>
<evidence type="ECO:0000256" key="1">
    <source>
        <dbReference type="SAM" id="MobiDB-lite"/>
    </source>
</evidence>
<protein>
    <submittedName>
        <fullName evidence="2">Ribosomal protein lysine methyltransferase</fullName>
    </submittedName>
</protein>
<sequence>MPLIRPRPGTLRPVEDPEDELFHLFTSLKDQGEHGLGYTTVHSDRVLIQISASSSFSTIQLEAGLGSTSAGGGVGGGGKAKGKLARAAGRTRTRTRTRTTAEEGAKGPEVPDVNTTSRNVFSFPSGTVTISAVEDEDDEDIPDTNELVKSLSNKAGSKGRRIATTAATAAKKGGSGLVMGGGRREGGGYGTHSAVLRQDFTSFRSVAGNTGSVAWRSSLALALLLIQDLHLASSGSQHARRTSLLHPDALFPPSPQACPRANTVLELGAGTGVLSSLVLSHPSLASISTGLRWIATDQGEVLDLLRRNVDATSRRIIASQSQSDASASFSAPVQLVARDLDWMDVLSLSKRTDERAKRQLEELRRSLLSFTHTGPGGVDGDTEEYSARNPDLILAIDCIFNPALFPALLATLALFSSSYPPSSTSKEAEGRQTQVLIACELREADMMRAFLEAWCGYTDADGDAAAWDIHAWHGAASAEEEASLGDHREDHDGLEGSGLGPGFVLWLATRRHASTRS</sequence>